<reference evidence="1" key="1">
    <citation type="submission" date="2023-05" db="EMBL/GenBank/DDBJ databases">
        <authorList>
            <person name="Stuckert A."/>
        </authorList>
    </citation>
    <scope>NUCLEOTIDE SEQUENCE</scope>
</reference>
<organism evidence="1 2">
    <name type="scientific">Staurois parvus</name>
    <dbReference type="NCBI Taxonomy" id="386267"/>
    <lineage>
        <taxon>Eukaryota</taxon>
        <taxon>Metazoa</taxon>
        <taxon>Chordata</taxon>
        <taxon>Craniata</taxon>
        <taxon>Vertebrata</taxon>
        <taxon>Euteleostomi</taxon>
        <taxon>Amphibia</taxon>
        <taxon>Batrachia</taxon>
        <taxon>Anura</taxon>
        <taxon>Neobatrachia</taxon>
        <taxon>Ranoidea</taxon>
        <taxon>Ranidae</taxon>
        <taxon>Staurois</taxon>
    </lineage>
</organism>
<dbReference type="Proteomes" id="UP001162483">
    <property type="component" value="Unassembled WGS sequence"/>
</dbReference>
<comment type="caution">
    <text evidence="1">The sequence shown here is derived from an EMBL/GenBank/DDBJ whole genome shotgun (WGS) entry which is preliminary data.</text>
</comment>
<protein>
    <submittedName>
        <fullName evidence="1">Uncharacterized protein</fullName>
    </submittedName>
</protein>
<accession>A0ABN9HH38</accession>
<name>A0ABN9HH38_9NEOB</name>
<sequence length="83" mass="9089">EQGWATVALQLLVNYKSHHASAFGSHACNCQFCSASWDFSSTTAGGPQSLRNQPLKQGCKLAALQLLPNYKSHEALQDWQLQA</sequence>
<gene>
    <name evidence="1" type="ORF">SPARVUS_LOCUS15802025</name>
</gene>
<keyword evidence="2" id="KW-1185">Reference proteome</keyword>
<evidence type="ECO:0000313" key="1">
    <source>
        <dbReference type="EMBL" id="CAI9619246.1"/>
    </source>
</evidence>
<proteinExistence type="predicted"/>
<dbReference type="EMBL" id="CATNWA010020634">
    <property type="protein sequence ID" value="CAI9619246.1"/>
    <property type="molecule type" value="Genomic_DNA"/>
</dbReference>
<evidence type="ECO:0000313" key="2">
    <source>
        <dbReference type="Proteomes" id="UP001162483"/>
    </source>
</evidence>
<feature type="non-terminal residue" evidence="1">
    <location>
        <position position="1"/>
    </location>
</feature>